<protein>
    <submittedName>
        <fullName evidence="1">Uncharacterized protein</fullName>
    </submittedName>
</protein>
<name>A0ABU0YXN5_9MICO</name>
<proteinExistence type="predicted"/>
<accession>A0ABU0YXN5</accession>
<comment type="caution">
    <text evidence="1">The sequence shown here is derived from an EMBL/GenBank/DDBJ whole genome shotgun (WGS) entry which is preliminary data.</text>
</comment>
<evidence type="ECO:0000313" key="1">
    <source>
        <dbReference type="EMBL" id="MDQ7877089.1"/>
    </source>
</evidence>
<gene>
    <name evidence="1" type="ORF">Q9R08_03785</name>
</gene>
<dbReference type="RefSeq" id="WP_308866489.1">
    <property type="nucleotide sequence ID" value="NZ_JAVFWO010000001.1"/>
</dbReference>
<sequence length="42" mass="4634">MYDRTHLDVPSLNADQETWFAVDSFNQNGVTLGQPALLRGGV</sequence>
<dbReference type="Proteomes" id="UP001235133">
    <property type="component" value="Unassembled WGS sequence"/>
</dbReference>
<dbReference type="EMBL" id="JAVFWO010000001">
    <property type="protein sequence ID" value="MDQ7877089.1"/>
    <property type="molecule type" value="Genomic_DNA"/>
</dbReference>
<reference evidence="1 2" key="1">
    <citation type="submission" date="2023-08" db="EMBL/GenBank/DDBJ databases">
        <title>Microbacterium psychrotolerans sp. nov., a psychrotolerant bacterium isolated from soil in Heilongjiang Province, China.</title>
        <authorList>
            <person name="An P."/>
            <person name="Zhao D."/>
            <person name="Xiang H."/>
        </authorList>
    </citation>
    <scope>NUCLEOTIDE SEQUENCE [LARGE SCALE GENOMIC DNA]</scope>
    <source>
        <strain evidence="1 2">QXD-8</strain>
    </source>
</reference>
<organism evidence="1 2">
    <name type="scientific">Microbacterium psychrotolerans</name>
    <dbReference type="NCBI Taxonomy" id="3068321"/>
    <lineage>
        <taxon>Bacteria</taxon>
        <taxon>Bacillati</taxon>
        <taxon>Actinomycetota</taxon>
        <taxon>Actinomycetes</taxon>
        <taxon>Micrococcales</taxon>
        <taxon>Microbacteriaceae</taxon>
        <taxon>Microbacterium</taxon>
    </lineage>
</organism>
<keyword evidence="2" id="KW-1185">Reference proteome</keyword>
<evidence type="ECO:0000313" key="2">
    <source>
        <dbReference type="Proteomes" id="UP001235133"/>
    </source>
</evidence>